<dbReference type="GO" id="GO:0003676">
    <property type="term" value="F:nucleic acid binding"/>
    <property type="evidence" value="ECO:0007669"/>
    <property type="project" value="InterPro"/>
</dbReference>
<name>A0A3M6T7W1_POCDA</name>
<keyword evidence="3" id="KW-1185">Reference proteome</keyword>
<gene>
    <name evidence="2" type="ORF">pdam_00011724</name>
</gene>
<dbReference type="AlphaFoldDB" id="A0A3M6T7W1"/>
<dbReference type="SUPFAM" id="SSF53098">
    <property type="entry name" value="Ribonuclease H-like"/>
    <property type="match status" value="1"/>
</dbReference>
<dbReference type="Gene3D" id="1.10.340.70">
    <property type="match status" value="1"/>
</dbReference>
<dbReference type="InterPro" id="IPR041588">
    <property type="entry name" value="Integrase_H2C2"/>
</dbReference>
<dbReference type="GO" id="GO:0015074">
    <property type="term" value="P:DNA integration"/>
    <property type="evidence" value="ECO:0007669"/>
    <property type="project" value="InterPro"/>
</dbReference>
<evidence type="ECO:0000313" key="2">
    <source>
        <dbReference type="EMBL" id="RMX37462.1"/>
    </source>
</evidence>
<dbReference type="Pfam" id="PF17921">
    <property type="entry name" value="Integrase_H2C2"/>
    <property type="match status" value="1"/>
</dbReference>
<dbReference type="InterPro" id="IPR001584">
    <property type="entry name" value="Integrase_cat-core"/>
</dbReference>
<dbReference type="PROSITE" id="PS50994">
    <property type="entry name" value="INTEGRASE"/>
    <property type="match status" value="1"/>
</dbReference>
<accession>A0A3M6T7W1</accession>
<evidence type="ECO:0000259" key="1">
    <source>
        <dbReference type="PROSITE" id="PS50994"/>
    </source>
</evidence>
<dbReference type="STRING" id="46731.A0A3M6T7W1"/>
<dbReference type="EMBL" id="RCHS01004116">
    <property type="protein sequence ID" value="RMX37462.1"/>
    <property type="molecule type" value="Genomic_DNA"/>
</dbReference>
<protein>
    <recommendedName>
        <fullName evidence="1">Integrase catalytic domain-containing protein</fullName>
    </recommendedName>
</protein>
<organism evidence="2 3">
    <name type="scientific">Pocillopora damicornis</name>
    <name type="common">Cauliflower coral</name>
    <name type="synonym">Millepora damicornis</name>
    <dbReference type="NCBI Taxonomy" id="46731"/>
    <lineage>
        <taxon>Eukaryota</taxon>
        <taxon>Metazoa</taxon>
        <taxon>Cnidaria</taxon>
        <taxon>Anthozoa</taxon>
        <taxon>Hexacorallia</taxon>
        <taxon>Scleractinia</taxon>
        <taxon>Astrocoeniina</taxon>
        <taxon>Pocilloporidae</taxon>
        <taxon>Pocillopora</taxon>
    </lineage>
</organism>
<comment type="caution">
    <text evidence="2">The sequence shown here is derived from an EMBL/GenBank/DDBJ whole genome shotgun (WGS) entry which is preliminary data.</text>
</comment>
<dbReference type="Gene3D" id="3.30.420.10">
    <property type="entry name" value="Ribonuclease H-like superfamily/Ribonuclease H"/>
    <property type="match status" value="1"/>
</dbReference>
<reference evidence="2 3" key="1">
    <citation type="journal article" date="2018" name="Sci. Rep.">
        <title>Comparative analysis of the Pocillopora damicornis genome highlights role of immune system in coral evolution.</title>
        <authorList>
            <person name="Cunning R."/>
            <person name="Bay R.A."/>
            <person name="Gillette P."/>
            <person name="Baker A.C."/>
            <person name="Traylor-Knowles N."/>
        </authorList>
    </citation>
    <scope>NUCLEOTIDE SEQUENCE [LARGE SCALE GENOMIC DNA]</scope>
    <source>
        <strain evidence="2">RSMAS</strain>
        <tissue evidence="2">Whole animal</tissue>
    </source>
</reference>
<dbReference type="InterPro" id="IPR036397">
    <property type="entry name" value="RNaseH_sf"/>
</dbReference>
<dbReference type="OrthoDB" id="5986330at2759"/>
<dbReference type="Proteomes" id="UP000275408">
    <property type="component" value="Unassembled WGS sequence"/>
</dbReference>
<dbReference type="InterPro" id="IPR012337">
    <property type="entry name" value="RNaseH-like_sf"/>
</dbReference>
<sequence>MAKSCLEEEEQNEFDRLFNSHDLRRALRIQAWIQRFTTHRDRKGPLTSEDLREKEYLSAAGESRGCIVYLPADSTFTRKLVQRIHAKTLHGGVSLTMATIQESYWIPKLRKLVKSVGSTCWGCKRFTALPLTTPPPRPMPSDHTLGGAAFEVIGTDFAGPILYKLTPRRQGKAYLVIFSCSLSQAVHLELVPSLKTSAFLPCLKRLIARRGRPRVIYSDNGSTFVKAAKWLKQGREDEKLQGYLEWHDIEWKFNLSRAPWWGGQFERLIGVVKKAMHKVIGRSSLFWNELIDILLKVETQVNRHPLNYVEDDPDLTILTPATFLFQPTTHLLEEQTWCTPDKDLRRRARFLQTCKDHMWTRWQRKYLTALRERHNLFHKTANHKVKVRDAVMQCKQTTRTAASGP</sequence>
<dbReference type="PANTHER" id="PTHR47331">
    <property type="entry name" value="PHD-TYPE DOMAIN-CONTAINING PROTEIN"/>
    <property type="match status" value="1"/>
</dbReference>
<feature type="domain" description="Integrase catalytic" evidence="1">
    <location>
        <begin position="134"/>
        <end position="328"/>
    </location>
</feature>
<evidence type="ECO:0000313" key="3">
    <source>
        <dbReference type="Proteomes" id="UP000275408"/>
    </source>
</evidence>
<proteinExistence type="predicted"/>